<keyword evidence="7" id="KW-0686">Riboflavin biosynthesis</keyword>
<feature type="repeat" description="Lumazine-binding" evidence="11">
    <location>
        <begin position="1"/>
        <end position="96"/>
    </location>
</feature>
<sequence>MFTGIVEEIGEIQGINKGAKSSELTIKAEKVLEDAAIGDSILTNGVCLTITTLDKTFFTADVMSETLDRTTLGTLTSGSRINLERALTLQTRLGGHMVSGHIDGTGVITHFRKDDNAVWVTVSASRNLLKYIIEKGSIAIDGISLTVAAVSDNDFQVSIIPHTSEETTLLSHSIGDKVNLECDMIGKYVEKLMGLAPKSEAKLKLSEDFLQTNGFV</sequence>
<evidence type="ECO:0000256" key="10">
    <source>
        <dbReference type="NCBIfam" id="TIGR00187"/>
    </source>
</evidence>
<evidence type="ECO:0000256" key="4">
    <source>
        <dbReference type="ARBA" id="ARBA00011233"/>
    </source>
</evidence>
<dbReference type="FunFam" id="2.40.30.20:FF:000003">
    <property type="entry name" value="Riboflavin synthase, alpha subunit"/>
    <property type="match status" value="1"/>
</dbReference>
<dbReference type="NCBIfam" id="NF009566">
    <property type="entry name" value="PRK13020.1"/>
    <property type="match status" value="1"/>
</dbReference>
<dbReference type="Gene3D" id="2.40.30.20">
    <property type="match status" value="2"/>
</dbReference>
<evidence type="ECO:0000256" key="8">
    <source>
        <dbReference type="ARBA" id="ARBA00022679"/>
    </source>
</evidence>
<evidence type="ECO:0000256" key="1">
    <source>
        <dbReference type="ARBA" id="ARBA00000968"/>
    </source>
</evidence>
<dbReference type="InterPro" id="IPR023366">
    <property type="entry name" value="ATP_synth_asu-like_sf"/>
</dbReference>
<accession>A0A1H7LV26</accession>
<dbReference type="PANTHER" id="PTHR21098:SF12">
    <property type="entry name" value="RIBOFLAVIN SYNTHASE"/>
    <property type="match status" value="1"/>
</dbReference>
<evidence type="ECO:0000256" key="3">
    <source>
        <dbReference type="ARBA" id="ARBA00004887"/>
    </source>
</evidence>
<evidence type="ECO:0000256" key="7">
    <source>
        <dbReference type="ARBA" id="ARBA00022619"/>
    </source>
</evidence>
<evidence type="ECO:0000256" key="11">
    <source>
        <dbReference type="PROSITE-ProRule" id="PRU00524"/>
    </source>
</evidence>
<dbReference type="CDD" id="cd00402">
    <property type="entry name" value="Riboflavin_synthase_like"/>
    <property type="match status" value="1"/>
</dbReference>
<evidence type="ECO:0000313" key="14">
    <source>
        <dbReference type="Proteomes" id="UP000199081"/>
    </source>
</evidence>
<evidence type="ECO:0000256" key="9">
    <source>
        <dbReference type="ARBA" id="ARBA00022737"/>
    </source>
</evidence>
<dbReference type="GO" id="GO:0004746">
    <property type="term" value="F:riboflavin synthase activity"/>
    <property type="evidence" value="ECO:0007669"/>
    <property type="project" value="UniProtKB-UniRule"/>
</dbReference>
<feature type="domain" description="Lumazine-binding" evidence="12">
    <location>
        <begin position="97"/>
        <end position="193"/>
    </location>
</feature>
<dbReference type="FunFam" id="2.40.30.20:FF:000004">
    <property type="entry name" value="Riboflavin synthase, alpha subunit"/>
    <property type="match status" value="1"/>
</dbReference>
<dbReference type="InterPro" id="IPR026017">
    <property type="entry name" value="Lumazine-bd_dom"/>
</dbReference>
<keyword evidence="8" id="KW-0808">Transferase</keyword>
<dbReference type="SUPFAM" id="SSF63380">
    <property type="entry name" value="Riboflavin synthase domain-like"/>
    <property type="match status" value="2"/>
</dbReference>
<evidence type="ECO:0000259" key="12">
    <source>
        <dbReference type="PROSITE" id="PS51177"/>
    </source>
</evidence>
<evidence type="ECO:0000256" key="2">
    <source>
        <dbReference type="ARBA" id="ARBA00002803"/>
    </source>
</evidence>
<name>A0A1H7LV26_9LACT</name>
<dbReference type="GO" id="GO:0009231">
    <property type="term" value="P:riboflavin biosynthetic process"/>
    <property type="evidence" value="ECO:0007669"/>
    <property type="project" value="UniProtKB-KW"/>
</dbReference>
<evidence type="ECO:0000313" key="13">
    <source>
        <dbReference type="EMBL" id="SEL02803.1"/>
    </source>
</evidence>
<comment type="pathway">
    <text evidence="3">Cofactor biosynthesis; riboflavin biosynthesis; riboflavin from 2-hydroxy-3-oxobutyl phosphate and 5-amino-6-(D-ribitylamino)uracil: step 2/2.</text>
</comment>
<feature type="domain" description="Lumazine-binding" evidence="12">
    <location>
        <begin position="1"/>
        <end position="96"/>
    </location>
</feature>
<dbReference type="PIRSF" id="PIRSF000498">
    <property type="entry name" value="Riboflavin_syn_A"/>
    <property type="match status" value="1"/>
</dbReference>
<proteinExistence type="predicted"/>
<dbReference type="PANTHER" id="PTHR21098">
    <property type="entry name" value="RIBOFLAVIN SYNTHASE ALPHA CHAIN"/>
    <property type="match status" value="1"/>
</dbReference>
<evidence type="ECO:0000256" key="6">
    <source>
        <dbReference type="ARBA" id="ARBA00013950"/>
    </source>
</evidence>
<comment type="subunit">
    <text evidence="4">Homotrimer.</text>
</comment>
<dbReference type="Pfam" id="PF00677">
    <property type="entry name" value="Lum_binding"/>
    <property type="match status" value="2"/>
</dbReference>
<dbReference type="STRING" id="426702.SAMN04488099_11025"/>
<keyword evidence="14" id="KW-1185">Reference proteome</keyword>
<dbReference type="Proteomes" id="UP000199081">
    <property type="component" value="Unassembled WGS sequence"/>
</dbReference>
<dbReference type="PROSITE" id="PS51177">
    <property type="entry name" value="LUMAZINE_BIND"/>
    <property type="match status" value="2"/>
</dbReference>
<reference evidence="14" key="1">
    <citation type="submission" date="2016-10" db="EMBL/GenBank/DDBJ databases">
        <authorList>
            <person name="Varghese N."/>
            <person name="Submissions S."/>
        </authorList>
    </citation>
    <scope>NUCLEOTIDE SEQUENCE [LARGE SCALE GENOMIC DNA]</scope>
    <source>
        <strain evidence="14">DSM 19183</strain>
    </source>
</reference>
<dbReference type="InterPro" id="IPR001783">
    <property type="entry name" value="Lumazine-bd"/>
</dbReference>
<dbReference type="RefSeq" id="WP_091481632.1">
    <property type="nucleotide sequence ID" value="NZ_BJYC01000012.1"/>
</dbReference>
<gene>
    <name evidence="13" type="ORF">SAMN04488099_11025</name>
</gene>
<dbReference type="OrthoDB" id="9788537at2"/>
<dbReference type="NCBIfam" id="TIGR00187">
    <property type="entry name" value="ribE"/>
    <property type="match status" value="1"/>
</dbReference>
<dbReference type="InterPro" id="IPR017938">
    <property type="entry name" value="Riboflavin_synthase-like_b-brl"/>
</dbReference>
<dbReference type="NCBIfam" id="NF006767">
    <property type="entry name" value="PRK09289.1"/>
    <property type="match status" value="1"/>
</dbReference>
<dbReference type="AlphaFoldDB" id="A0A1H7LV26"/>
<protein>
    <recommendedName>
        <fullName evidence="6 10">Riboflavin synthase</fullName>
        <ecNumber evidence="5 10">2.5.1.9</ecNumber>
    </recommendedName>
</protein>
<organism evidence="13 14">
    <name type="scientific">Alkalibacterium pelagium</name>
    <dbReference type="NCBI Taxonomy" id="426702"/>
    <lineage>
        <taxon>Bacteria</taxon>
        <taxon>Bacillati</taxon>
        <taxon>Bacillota</taxon>
        <taxon>Bacilli</taxon>
        <taxon>Lactobacillales</taxon>
        <taxon>Carnobacteriaceae</taxon>
        <taxon>Alkalibacterium</taxon>
    </lineage>
</organism>
<evidence type="ECO:0000256" key="5">
    <source>
        <dbReference type="ARBA" id="ARBA00012827"/>
    </source>
</evidence>
<keyword evidence="9" id="KW-0677">Repeat</keyword>
<comment type="function">
    <text evidence="2">Catalyzes the dismutation of two molecules of 6,7-dimethyl-8-ribityllumazine, resulting in the formation of riboflavin and 5-amino-6-(D-ribitylamino)uracil.</text>
</comment>
<comment type="catalytic activity">
    <reaction evidence="1">
        <text>2 6,7-dimethyl-8-(1-D-ribityl)lumazine + H(+) = 5-amino-6-(D-ribitylamino)uracil + riboflavin</text>
        <dbReference type="Rhea" id="RHEA:20772"/>
        <dbReference type="ChEBI" id="CHEBI:15378"/>
        <dbReference type="ChEBI" id="CHEBI:15934"/>
        <dbReference type="ChEBI" id="CHEBI:57986"/>
        <dbReference type="ChEBI" id="CHEBI:58201"/>
        <dbReference type="EC" id="2.5.1.9"/>
    </reaction>
</comment>
<dbReference type="EC" id="2.5.1.9" evidence="5 10"/>
<feature type="repeat" description="Lumazine-binding" evidence="11">
    <location>
        <begin position="97"/>
        <end position="193"/>
    </location>
</feature>
<dbReference type="EMBL" id="FNZU01000010">
    <property type="protein sequence ID" value="SEL02803.1"/>
    <property type="molecule type" value="Genomic_DNA"/>
</dbReference>